<feature type="region of interest" description="Disordered" evidence="1">
    <location>
        <begin position="43"/>
        <end position="64"/>
    </location>
</feature>
<name>A0A0H4A2F9_VIBSP</name>
<evidence type="ECO:0000313" key="2">
    <source>
        <dbReference type="EMBL" id="AKN40419.1"/>
    </source>
</evidence>
<sequence>MTKNGAAELFVQTATERESETTERYIERQANALLKLTMLAKKEITSGQGSTPEDVLKRLRDART</sequence>
<organism evidence="2">
    <name type="scientific">Vibrio splendidus</name>
    <dbReference type="NCBI Taxonomy" id="29497"/>
    <lineage>
        <taxon>Bacteria</taxon>
        <taxon>Pseudomonadati</taxon>
        <taxon>Pseudomonadota</taxon>
        <taxon>Gammaproteobacteria</taxon>
        <taxon>Vibrionales</taxon>
        <taxon>Vibrionaceae</taxon>
        <taxon>Vibrio</taxon>
    </lineage>
</organism>
<protein>
    <submittedName>
        <fullName evidence="2">Uncharacterized protein</fullName>
    </submittedName>
</protein>
<evidence type="ECO:0000256" key="1">
    <source>
        <dbReference type="SAM" id="MobiDB-lite"/>
    </source>
</evidence>
<reference evidence="2" key="1">
    <citation type="journal article" date="2015" name="MBio">
        <title>Eco-Evolutionary Dynamics of Episomes among Ecologically Cohesive Bacterial Populations.</title>
        <authorList>
            <person name="Xue H."/>
            <person name="Cordero O.X."/>
            <person name="Camas F.M."/>
            <person name="Trimble W."/>
            <person name="Meyer F."/>
            <person name="Guglielmini J."/>
            <person name="Rocha E.P."/>
            <person name="Polz M.F."/>
        </authorList>
    </citation>
    <scope>NUCLEOTIDE SEQUENCE</scope>
    <source>
        <strain evidence="2">FF_24</strain>
    </source>
</reference>
<feature type="compositionally biased region" description="Basic and acidic residues" evidence="1">
    <location>
        <begin position="54"/>
        <end position="64"/>
    </location>
</feature>
<dbReference type="AlphaFoldDB" id="A0A0H4A2F9"/>
<proteinExistence type="predicted"/>
<dbReference type="EMBL" id="KP795694">
    <property type="protein sequence ID" value="AKN40419.1"/>
    <property type="molecule type" value="Genomic_DNA"/>
</dbReference>
<accession>A0A0H4A2F9</accession>